<dbReference type="PANTHER" id="PTHR30096:SF0">
    <property type="entry name" value="4,5-DOPA DIOXYGENASE EXTRADIOL-LIKE PROTEIN"/>
    <property type="match status" value="1"/>
</dbReference>
<dbReference type="Gene3D" id="3.40.830.10">
    <property type="entry name" value="LigB-like"/>
    <property type="match status" value="1"/>
</dbReference>
<evidence type="ECO:0000256" key="4">
    <source>
        <dbReference type="ARBA" id="ARBA00022833"/>
    </source>
</evidence>
<evidence type="ECO:0000259" key="6">
    <source>
        <dbReference type="Pfam" id="PF02900"/>
    </source>
</evidence>
<dbReference type="RefSeq" id="WP_095981373.1">
    <property type="nucleotide sequence ID" value="NZ_CP022163.1"/>
</dbReference>
<evidence type="ECO:0000313" key="7">
    <source>
        <dbReference type="EMBL" id="ATB33309.1"/>
    </source>
</evidence>
<keyword evidence="3" id="KW-0479">Metal-binding</keyword>
<dbReference type="InterPro" id="IPR006311">
    <property type="entry name" value="TAT_signal"/>
</dbReference>
<comment type="cofactor">
    <cofactor evidence="1">
        <name>Zn(2+)</name>
        <dbReference type="ChEBI" id="CHEBI:29105"/>
    </cofactor>
</comment>
<dbReference type="OrthoDB" id="9790889at2"/>
<dbReference type="GO" id="GO:0008270">
    <property type="term" value="F:zinc ion binding"/>
    <property type="evidence" value="ECO:0007669"/>
    <property type="project" value="InterPro"/>
</dbReference>
<keyword evidence="5" id="KW-0560">Oxidoreductase</keyword>
<protein>
    <submittedName>
        <fullName evidence="7">Dioxygenase</fullName>
    </submittedName>
</protein>
<keyword evidence="4" id="KW-0862">Zinc</keyword>
<evidence type="ECO:0000256" key="2">
    <source>
        <dbReference type="ARBA" id="ARBA00007581"/>
    </source>
</evidence>
<reference evidence="7 8" key="1">
    <citation type="submission" date="2017-06" db="EMBL/GenBank/DDBJ databases">
        <authorList>
            <person name="Kim H.J."/>
            <person name="Triplett B.A."/>
        </authorList>
    </citation>
    <scope>NUCLEOTIDE SEQUENCE [LARGE SCALE GENOMIC DNA]</scope>
    <source>
        <strain evidence="7 8">DSM 14713</strain>
    </source>
</reference>
<dbReference type="Pfam" id="PF02900">
    <property type="entry name" value="LigB"/>
    <property type="match status" value="1"/>
</dbReference>
<dbReference type="PIRSF" id="PIRSF006157">
    <property type="entry name" value="Doxgns_DODA"/>
    <property type="match status" value="1"/>
</dbReference>
<proteinExistence type="inferred from homology"/>
<keyword evidence="7" id="KW-0223">Dioxygenase</keyword>
<organism evidence="7 8">
    <name type="scientific">Melittangium boletus DSM 14713</name>
    <dbReference type="NCBI Taxonomy" id="1294270"/>
    <lineage>
        <taxon>Bacteria</taxon>
        <taxon>Pseudomonadati</taxon>
        <taxon>Myxococcota</taxon>
        <taxon>Myxococcia</taxon>
        <taxon>Myxococcales</taxon>
        <taxon>Cystobacterineae</taxon>
        <taxon>Archangiaceae</taxon>
        <taxon>Melittangium</taxon>
    </lineage>
</organism>
<feature type="domain" description="Extradiol ring-cleavage dioxygenase class III enzyme subunit B" evidence="6">
    <location>
        <begin position="48"/>
        <end position="287"/>
    </location>
</feature>
<dbReference type="KEGG" id="mbd:MEBOL_006801"/>
<evidence type="ECO:0000256" key="5">
    <source>
        <dbReference type="ARBA" id="ARBA00023002"/>
    </source>
</evidence>
<dbReference type="SUPFAM" id="SSF53213">
    <property type="entry name" value="LigB-like"/>
    <property type="match status" value="1"/>
</dbReference>
<dbReference type="Proteomes" id="UP000217289">
    <property type="component" value="Chromosome"/>
</dbReference>
<dbReference type="GO" id="GO:0016702">
    <property type="term" value="F:oxidoreductase activity, acting on single donors with incorporation of molecular oxygen, incorporation of two atoms of oxygen"/>
    <property type="evidence" value="ECO:0007669"/>
    <property type="project" value="UniProtKB-ARBA"/>
</dbReference>
<dbReference type="PROSITE" id="PS51318">
    <property type="entry name" value="TAT"/>
    <property type="match status" value="1"/>
</dbReference>
<evidence type="ECO:0000256" key="1">
    <source>
        <dbReference type="ARBA" id="ARBA00001947"/>
    </source>
</evidence>
<comment type="similarity">
    <text evidence="2">Belongs to the DODA-type extradiol aromatic ring-opening dioxygenase family.</text>
</comment>
<dbReference type="EMBL" id="CP022163">
    <property type="protein sequence ID" value="ATB33309.1"/>
    <property type="molecule type" value="Genomic_DNA"/>
</dbReference>
<name>A0A250INI5_9BACT</name>
<dbReference type="InterPro" id="IPR014436">
    <property type="entry name" value="Extradiol_dOase_DODA"/>
</dbReference>
<dbReference type="InterPro" id="IPR004183">
    <property type="entry name" value="Xdiol_dOase_suB"/>
</dbReference>
<dbReference type="AlphaFoldDB" id="A0A250INI5"/>
<dbReference type="PANTHER" id="PTHR30096">
    <property type="entry name" value="4,5-DOPA DIOXYGENASE EXTRADIOL-LIKE PROTEIN"/>
    <property type="match status" value="1"/>
</dbReference>
<keyword evidence="8" id="KW-1185">Reference proteome</keyword>
<gene>
    <name evidence="7" type="ORF">MEBOL_006801</name>
</gene>
<evidence type="ECO:0000256" key="3">
    <source>
        <dbReference type="ARBA" id="ARBA00022723"/>
    </source>
</evidence>
<accession>A0A250INI5</accession>
<dbReference type="GO" id="GO:0008198">
    <property type="term" value="F:ferrous iron binding"/>
    <property type="evidence" value="ECO:0007669"/>
    <property type="project" value="InterPro"/>
</dbReference>
<dbReference type="CDD" id="cd07363">
    <property type="entry name" value="45_DOPA_Dioxygenase"/>
    <property type="match status" value="1"/>
</dbReference>
<sequence length="306" mass="33085">MDHEDEEGVTRRAALVGGLAGAAGLAALANGQRSSESESKSERMPVVFMPHGGGPWPFVDIGFNDPKEFSALSGYLQSVRTLPKTAPKALLVISAHWEEAVPTVMTSERPPILYDYYGFPPASYQITWPAPGHPQLAARVRELLGAAGFETASDSRRGYDHGTFIPLKLTYPDADVPTVQLSLKQGLDPEEHLAMGRALAPLRDEGVFIIGSGMSYHNLRAGFGPRTHRAAEAFDVWLRETAVLEAKERDARLVQWDKAPAGRQSHPREEHLLPLMVIAGAAGADRGSIAYNGTFLGTPLSAVHFA</sequence>
<evidence type="ECO:0000313" key="8">
    <source>
        <dbReference type="Proteomes" id="UP000217289"/>
    </source>
</evidence>